<evidence type="ECO:0000256" key="2">
    <source>
        <dbReference type="ARBA" id="ARBA00001964"/>
    </source>
</evidence>
<gene>
    <name evidence="14" type="ORF">GCM10022226_71370</name>
</gene>
<keyword evidence="9" id="KW-0511">Multifunctional enzyme</keyword>
<feature type="compositionally biased region" description="Low complexity" evidence="12">
    <location>
        <begin position="79"/>
        <end position="102"/>
    </location>
</feature>
<dbReference type="InterPro" id="IPR031717">
    <property type="entry name" value="ODO-1/KGD_C"/>
</dbReference>
<dbReference type="Gene3D" id="3.40.50.11610">
    <property type="entry name" value="Multifunctional 2-oxoglutarate metabolism enzyme, C-terminal domain"/>
    <property type="match status" value="1"/>
</dbReference>
<sequence>MSSESSRTNPLTNFGQNEWLVDELYQKYLQDPESVDHAWWNFFADYNPESGTSRAPAAGGANGATADAAPAITTPPPAKQSAPAKAAPKPPQATTTAPSPQTEQAKPAAAKPSGGEEVRLRGAAARTAANMDLSLAVPTATSVRVVPAKLLIDNRIVINNHLSRGRGGKVSFTHLIGYAIVKALAVMPDMNYSFAEIDGKPTLIKPDHIGLGLAIDVQKSDGSRQLLVPSIKGAESMDFRQFWTAYEEVVRKARAGKLGVDDFAGTTISLTNPGTIGTVHSVPRLMQGQGTIIGVGAMEYPAEYQGASPETLNRLAVSKVMTLTSTYDHRIIQGAQSGDFLRRIHQLLLGEDGFYDEIFQALRIPYEPVRWVKDISATHDDDVAKSARVIELVHAYRVRGHLMADTDPLEYNQRKHPDLDIKSHGLTLWDLEREFATGGFGGKPLMKLRDILGVLRDSYCRTVGIEYMHIQNPEERAWIQTRVEKPHARPSREEQLHILRRLNTSEAFETFLQTKYVGQKRFSLEGGESLIPLLDSVISAAADEQLDEVVIGMAHRGRLNVLANIVGKSYAQVFGEFEGNLDPRSAHGSGDVKYHLGASGDFTAPGGKKIATSVVANPSHLEAVDPVLEGVVRAKQDLLERGEEGFTVFPVLVHGDAAFAGQGVVAETLHLSQLRGYRTGGTVHVVVNNQVGFTTSPASSRSSVYATDVARMIQAPIFHVNGDDPEAVVRVGRLAYEYRQTFRKDVVIDLVCYRRRGHNETDNPSFTQPLMYDLIDAKRSIRKLYTEALIGRGDITVEEAEQALRDYQEQLERAFTETREAGKKPLEPGAVVKPASGEVVPWSHNDTASAISEETVKRVVETQLNLPEGFTVHPRLSPLLQRRGQMITEDAIDWAMGETLAFGSLLIDGHPVRLVGQDSRRGTFGQRHAVLVDRVTGEDHTPLKAFNEGTTKFYVYDSLLSEFAAMGFEYGYSVVRPDALVAWEAQFGDFANGAQSIIDEFISSGEQKWGQRSSLVLLLPHGYEGQGPDHSSARIERFLQMCALDNMTVAQPTTPANYFHLLRWQVLSNRHRPLIVFTPKSLLRLKAAASATAEFTSGAFRPVIGDATVNPSDVRRVVLCSGRVYYDLAAARDKQERNDVAIVRLERLYPFPAEELRAELSRYSLDAELVWTQDEPINMGPWPYLTLKLTEDPGLLGGRGLRRVSRAANSSPAVGSHAAHDAELEHMIADSLG</sequence>
<name>A0ABP7J9P7_9ACTN</name>
<dbReference type="PANTHER" id="PTHR23152:SF4">
    <property type="entry name" value="2-OXOADIPATE DEHYDROGENASE COMPLEX COMPONENT E1"/>
    <property type="match status" value="1"/>
</dbReference>
<dbReference type="NCBIfam" id="TIGR00239">
    <property type="entry name" value="2oxo_dh_E1"/>
    <property type="match status" value="1"/>
</dbReference>
<keyword evidence="4" id="KW-0816">Tricarboxylic acid cycle</keyword>
<evidence type="ECO:0000259" key="13">
    <source>
        <dbReference type="SMART" id="SM00861"/>
    </source>
</evidence>
<comment type="caution">
    <text evidence="14">The sequence shown here is derived from an EMBL/GenBank/DDBJ whole genome shotgun (WGS) entry which is preliminary data.</text>
</comment>
<comment type="catalytic activity">
    <reaction evidence="11">
        <text>N(6)-[(R)-dihydrolipoyl]-L-lysyl-[protein] + succinyl-CoA = N(6)-[(R)-S(8)-succinyldihydrolipoyl]-L-lysyl-[protein] + CoA</text>
        <dbReference type="Rhea" id="RHEA:15213"/>
        <dbReference type="Rhea" id="RHEA-COMP:10475"/>
        <dbReference type="Rhea" id="RHEA-COMP:20092"/>
        <dbReference type="ChEBI" id="CHEBI:57287"/>
        <dbReference type="ChEBI" id="CHEBI:57292"/>
        <dbReference type="ChEBI" id="CHEBI:83100"/>
        <dbReference type="ChEBI" id="CHEBI:83120"/>
        <dbReference type="EC" id="2.3.1.61"/>
    </reaction>
</comment>
<keyword evidence="15" id="KW-1185">Reference proteome</keyword>
<keyword evidence="7" id="KW-0560">Oxidoreductase</keyword>
<evidence type="ECO:0000256" key="3">
    <source>
        <dbReference type="ARBA" id="ARBA00004813"/>
    </source>
</evidence>
<evidence type="ECO:0000256" key="9">
    <source>
        <dbReference type="ARBA" id="ARBA00023268"/>
    </source>
</evidence>
<evidence type="ECO:0000256" key="11">
    <source>
        <dbReference type="ARBA" id="ARBA00052761"/>
    </source>
</evidence>
<dbReference type="InterPro" id="IPR005475">
    <property type="entry name" value="Transketolase-like_Pyr-bd"/>
</dbReference>
<comment type="cofactor">
    <cofactor evidence="2">
        <name>thiamine diphosphate</name>
        <dbReference type="ChEBI" id="CHEBI:58937"/>
    </cofactor>
</comment>
<dbReference type="InterPro" id="IPR001017">
    <property type="entry name" value="DH_E1"/>
</dbReference>
<dbReference type="PIRSF" id="PIRSF000157">
    <property type="entry name" value="Oxoglu_dh_E1"/>
    <property type="match status" value="1"/>
</dbReference>
<evidence type="ECO:0000256" key="5">
    <source>
        <dbReference type="ARBA" id="ARBA00022723"/>
    </source>
</evidence>
<accession>A0ABP7J9P7</accession>
<evidence type="ECO:0000256" key="7">
    <source>
        <dbReference type="ARBA" id="ARBA00023002"/>
    </source>
</evidence>
<keyword evidence="5" id="KW-0479">Metal-binding</keyword>
<dbReference type="PANTHER" id="PTHR23152">
    <property type="entry name" value="2-OXOGLUTARATE DEHYDROGENASE"/>
    <property type="match status" value="1"/>
</dbReference>
<dbReference type="InterPro" id="IPR001078">
    <property type="entry name" value="2-oxoacid_DH_actylTfrase"/>
</dbReference>
<evidence type="ECO:0000256" key="1">
    <source>
        <dbReference type="ARBA" id="ARBA00001946"/>
    </source>
</evidence>
<organism evidence="14 15">
    <name type="scientific">Sphaerisporangium flaviroseum</name>
    <dbReference type="NCBI Taxonomy" id="509199"/>
    <lineage>
        <taxon>Bacteria</taxon>
        <taxon>Bacillati</taxon>
        <taxon>Actinomycetota</taxon>
        <taxon>Actinomycetes</taxon>
        <taxon>Streptosporangiales</taxon>
        <taxon>Streptosporangiaceae</taxon>
        <taxon>Sphaerisporangium</taxon>
    </lineage>
</organism>
<comment type="cofactor">
    <cofactor evidence="1">
        <name>Mg(2+)</name>
        <dbReference type="ChEBI" id="CHEBI:18420"/>
    </cofactor>
</comment>
<keyword evidence="8" id="KW-0786">Thiamine pyrophosphate</keyword>
<evidence type="ECO:0000256" key="6">
    <source>
        <dbReference type="ARBA" id="ARBA00022842"/>
    </source>
</evidence>
<evidence type="ECO:0000313" key="15">
    <source>
        <dbReference type="Proteomes" id="UP001500888"/>
    </source>
</evidence>
<evidence type="ECO:0000313" key="14">
    <source>
        <dbReference type="EMBL" id="GAA3838837.1"/>
    </source>
</evidence>
<dbReference type="NCBIfam" id="NF006914">
    <property type="entry name" value="PRK09404.1"/>
    <property type="match status" value="1"/>
</dbReference>
<evidence type="ECO:0000256" key="12">
    <source>
        <dbReference type="SAM" id="MobiDB-lite"/>
    </source>
</evidence>
<evidence type="ECO:0000256" key="8">
    <source>
        <dbReference type="ARBA" id="ARBA00023052"/>
    </source>
</evidence>
<dbReference type="Gene3D" id="3.40.50.12470">
    <property type="match status" value="1"/>
</dbReference>
<reference evidence="15" key="1">
    <citation type="journal article" date="2019" name="Int. J. Syst. Evol. Microbiol.">
        <title>The Global Catalogue of Microorganisms (GCM) 10K type strain sequencing project: providing services to taxonomists for standard genome sequencing and annotation.</title>
        <authorList>
            <consortium name="The Broad Institute Genomics Platform"/>
            <consortium name="The Broad Institute Genome Sequencing Center for Infectious Disease"/>
            <person name="Wu L."/>
            <person name="Ma J."/>
        </authorList>
    </citation>
    <scope>NUCLEOTIDE SEQUENCE [LARGE SCALE GENOMIC DNA]</scope>
    <source>
        <strain evidence="15">JCM 16908</strain>
    </source>
</reference>
<dbReference type="InterPro" id="IPR029061">
    <property type="entry name" value="THDP-binding"/>
</dbReference>
<dbReference type="InterPro" id="IPR023213">
    <property type="entry name" value="CAT-like_dom_sf"/>
</dbReference>
<dbReference type="RefSeq" id="WP_344950949.1">
    <property type="nucleotide sequence ID" value="NZ_BAAAZR010000043.1"/>
</dbReference>
<dbReference type="Gene3D" id="1.10.287.1150">
    <property type="entry name" value="TPP helical domain"/>
    <property type="match status" value="1"/>
</dbReference>
<comment type="pathway">
    <text evidence="3">Carbohydrate metabolism; tricarboxylic acid cycle; succinyl-CoA from 2-oxoglutarate (dehydrogenase route): step 1/1.</text>
</comment>
<dbReference type="Proteomes" id="UP001500888">
    <property type="component" value="Unassembled WGS sequence"/>
</dbReference>
<feature type="region of interest" description="Disordered" evidence="12">
    <location>
        <begin position="45"/>
        <end position="121"/>
    </location>
</feature>
<keyword evidence="6" id="KW-0460">Magnesium</keyword>
<evidence type="ECO:0000256" key="4">
    <source>
        <dbReference type="ARBA" id="ARBA00022532"/>
    </source>
</evidence>
<protein>
    <submittedName>
        <fullName evidence="14">Multifunctional oxoglutarate decarboxylase/oxoglutarate dehydrogenase thiamine pyrophosphate-binding subunit/dihydrolipoyllysine-residue succinyltransferase subunit</fullName>
    </submittedName>
</protein>
<dbReference type="Pfam" id="PF16078">
    <property type="entry name" value="2-oxogl_dehyd_N"/>
    <property type="match status" value="1"/>
</dbReference>
<dbReference type="SMART" id="SM00861">
    <property type="entry name" value="Transket_pyr"/>
    <property type="match status" value="1"/>
</dbReference>
<dbReference type="Pfam" id="PF00676">
    <property type="entry name" value="E1_dh"/>
    <property type="match status" value="1"/>
</dbReference>
<dbReference type="SUPFAM" id="SSF52518">
    <property type="entry name" value="Thiamin diphosphate-binding fold (THDP-binding)"/>
    <property type="match status" value="2"/>
</dbReference>
<dbReference type="Pfam" id="PF02779">
    <property type="entry name" value="Transket_pyr"/>
    <property type="match status" value="1"/>
</dbReference>
<dbReference type="InterPro" id="IPR032106">
    <property type="entry name" value="2-oxogl_dehyd_N"/>
</dbReference>
<dbReference type="Gene3D" id="3.40.50.970">
    <property type="match status" value="1"/>
</dbReference>
<comment type="catalytic activity">
    <reaction evidence="10">
        <text>N(6)-[(R)-lipoyl]-L-lysyl-[protein] + 2-oxoglutarate + H(+) = N(6)-[(R)-S(8)-succinyldihydrolipoyl]-L-lysyl-[protein] + CO2</text>
        <dbReference type="Rhea" id="RHEA:12188"/>
        <dbReference type="Rhea" id="RHEA-COMP:10474"/>
        <dbReference type="Rhea" id="RHEA-COMP:20092"/>
        <dbReference type="ChEBI" id="CHEBI:15378"/>
        <dbReference type="ChEBI" id="CHEBI:16526"/>
        <dbReference type="ChEBI" id="CHEBI:16810"/>
        <dbReference type="ChEBI" id="CHEBI:83099"/>
        <dbReference type="ChEBI" id="CHEBI:83120"/>
        <dbReference type="EC" id="1.2.4.2"/>
    </reaction>
</comment>
<dbReference type="InterPro" id="IPR011603">
    <property type="entry name" value="2oxoglutarate_DH_E1"/>
</dbReference>
<dbReference type="EMBL" id="BAAAZR010000043">
    <property type="protein sequence ID" value="GAA3838837.1"/>
    <property type="molecule type" value="Genomic_DNA"/>
</dbReference>
<feature type="compositionally biased region" description="Low complexity" evidence="12">
    <location>
        <begin position="55"/>
        <end position="72"/>
    </location>
</feature>
<proteinExistence type="predicted"/>
<dbReference type="Pfam" id="PF00198">
    <property type="entry name" value="2-oxoacid_dh"/>
    <property type="match status" value="1"/>
</dbReference>
<dbReference type="Pfam" id="PF16870">
    <property type="entry name" value="OxoGdeHyase_C"/>
    <property type="match status" value="1"/>
</dbReference>
<dbReference type="InterPro" id="IPR042179">
    <property type="entry name" value="KGD_C_sf"/>
</dbReference>
<dbReference type="SUPFAM" id="SSF52777">
    <property type="entry name" value="CoA-dependent acyltransferases"/>
    <property type="match status" value="1"/>
</dbReference>
<evidence type="ECO:0000256" key="10">
    <source>
        <dbReference type="ARBA" id="ARBA00051911"/>
    </source>
</evidence>
<feature type="domain" description="Transketolase-like pyrimidine-binding" evidence="13">
    <location>
        <begin position="892"/>
        <end position="1085"/>
    </location>
</feature>
<dbReference type="NCBIfam" id="NF008907">
    <property type="entry name" value="PRK12270.1"/>
    <property type="match status" value="1"/>
</dbReference>
<dbReference type="Gene3D" id="3.30.559.10">
    <property type="entry name" value="Chloramphenicol acetyltransferase-like domain"/>
    <property type="match status" value="1"/>
</dbReference>
<dbReference type="CDD" id="cd02016">
    <property type="entry name" value="TPP_E1_OGDC_like"/>
    <property type="match status" value="1"/>
</dbReference>